<organism evidence="3 4">
    <name type="scientific">Tetrahymena thermophila (strain SB210)</name>
    <dbReference type="NCBI Taxonomy" id="312017"/>
    <lineage>
        <taxon>Eukaryota</taxon>
        <taxon>Sar</taxon>
        <taxon>Alveolata</taxon>
        <taxon>Ciliophora</taxon>
        <taxon>Intramacronucleata</taxon>
        <taxon>Oligohymenophorea</taxon>
        <taxon>Hymenostomatida</taxon>
        <taxon>Tetrahymenina</taxon>
        <taxon>Tetrahymenidae</taxon>
        <taxon>Tetrahymena</taxon>
    </lineage>
</organism>
<evidence type="ECO:0000256" key="2">
    <source>
        <dbReference type="SAM" id="MobiDB-lite"/>
    </source>
</evidence>
<dbReference type="Proteomes" id="UP000009168">
    <property type="component" value="Unassembled WGS sequence"/>
</dbReference>
<dbReference type="EMBL" id="GG662522">
    <property type="protein sequence ID" value="EAR85079.2"/>
    <property type="molecule type" value="Genomic_DNA"/>
</dbReference>
<sequence length="937" mass="111364">MNNKKKSYLKKSINELLEEMDNYGGGINVKISQQELICLLPNLHNSILTQGISDQEHQKGNKYVLLAPNKQQNGMKKKFKYQEVFNSNEELVKNLLDEKYFSDWFLQGFNLNFVFFGRAVNIHQLAMKIMKKYEIASQNFRVQTVRFTPRSNDNFYTENIEDLFSLREITKIEESGYFFGQQSIQFLENLSQKEYLETKIKKIQTEVVRITFINGNQQSELNLINLYDDLFIHSSYQTKYEIAFEKAFINLINECKAIKYLSNQDNLSRLTIQKTRLLEYLQKTVFGSTKNIIVGDYSTINQPSTCLQKYENLLMRLMYIDKFNDINTVCHRYSSKSYEQTSDYQSDYNTITHRYNTQVKDDSQDEYFDKQTKRKFNNSFENHNRSYQYPERNIQNHPKALQTSNQQSSKITKDYDLPVQQQLGSRIQKQQNDVDEQQKSKKTFKQEMKELLNRINGNNCSEQHKQNETNEDLNNGEKENKLKIGNLKQTQNKQEYNEDRHFLSSNNCSKRGNLQNQTQDSIQENYESEKDRLRTFQTQMSCDQFNQELGNSQKLPETKSKLVSKKYQNLQYQSTIQHKQLLEECYQQKIEELNLQIQESQARYEIEISELREIIKNQQKKITLLAAEKNIHELVTVYEAQIYRYVEQQKKLREQINYLTDVKIQKDNQKNLSSIQKQNIKFKEMIASLNLEFSEREEELNKLQRERRKIESDQFILEKKDKRIKDLESQRDQLLSKNDELMNSMQQLNHIIQNLKQENTSLNKCVSTLTLQNQELSEDNQTLQQILSLQSKESTQKIVNQKVSQTNIQLKNQVKSNQFKENPMQKFAFSAIEKCINTLNRLVLKTGTGIPEEIISNFQEDLKFEWQKLLKDIEYYKQNNQIVTDFLTNFISSLEQVYGKNDKNVRDFNKFIRNFLLEQLNDPEERESQFKQNLQQL</sequence>
<feature type="coiled-coil region" evidence="1">
    <location>
        <begin position="583"/>
        <end position="628"/>
    </location>
</feature>
<reference evidence="4" key="1">
    <citation type="journal article" date="2006" name="PLoS Biol.">
        <title>Macronuclear genome sequence of the ciliate Tetrahymena thermophila, a model eukaryote.</title>
        <authorList>
            <person name="Eisen J.A."/>
            <person name="Coyne R.S."/>
            <person name="Wu M."/>
            <person name="Wu D."/>
            <person name="Thiagarajan M."/>
            <person name="Wortman J.R."/>
            <person name="Badger J.H."/>
            <person name="Ren Q."/>
            <person name="Amedeo P."/>
            <person name="Jones K.M."/>
            <person name="Tallon L.J."/>
            <person name="Delcher A.L."/>
            <person name="Salzberg S.L."/>
            <person name="Silva J.C."/>
            <person name="Haas B.J."/>
            <person name="Majoros W.H."/>
            <person name="Farzad M."/>
            <person name="Carlton J.M."/>
            <person name="Smith R.K. Jr."/>
            <person name="Garg J."/>
            <person name="Pearlman R.E."/>
            <person name="Karrer K.M."/>
            <person name="Sun L."/>
            <person name="Manning G."/>
            <person name="Elde N.C."/>
            <person name="Turkewitz A.P."/>
            <person name="Asai D.J."/>
            <person name="Wilkes D.E."/>
            <person name="Wang Y."/>
            <person name="Cai H."/>
            <person name="Collins K."/>
            <person name="Stewart B.A."/>
            <person name="Lee S.R."/>
            <person name="Wilamowska K."/>
            <person name="Weinberg Z."/>
            <person name="Ruzzo W.L."/>
            <person name="Wloga D."/>
            <person name="Gaertig J."/>
            <person name="Frankel J."/>
            <person name="Tsao C.-C."/>
            <person name="Gorovsky M.A."/>
            <person name="Keeling P.J."/>
            <person name="Waller R.F."/>
            <person name="Patron N.J."/>
            <person name="Cherry J.M."/>
            <person name="Stover N.A."/>
            <person name="Krieger C.J."/>
            <person name="del Toro C."/>
            <person name="Ryder H.F."/>
            <person name="Williamson S.C."/>
            <person name="Barbeau R.A."/>
            <person name="Hamilton E.P."/>
            <person name="Orias E."/>
        </authorList>
    </citation>
    <scope>NUCLEOTIDE SEQUENCE [LARGE SCALE GENOMIC DNA]</scope>
    <source>
        <strain evidence="4">SB210</strain>
    </source>
</reference>
<accession>I7M6E9</accession>
<evidence type="ECO:0000313" key="4">
    <source>
        <dbReference type="Proteomes" id="UP000009168"/>
    </source>
</evidence>
<keyword evidence="4" id="KW-1185">Reference proteome</keyword>
<protein>
    <submittedName>
        <fullName evidence="3">Uncharacterized protein</fullName>
    </submittedName>
</protein>
<feature type="compositionally biased region" description="Polar residues" evidence="2">
    <location>
        <begin position="503"/>
        <end position="519"/>
    </location>
</feature>
<dbReference type="AlphaFoldDB" id="I7M6E9"/>
<proteinExistence type="predicted"/>
<dbReference type="KEGG" id="tet:TTHERM_00530370"/>
<feature type="coiled-coil region" evidence="1">
    <location>
        <begin position="686"/>
        <end position="793"/>
    </location>
</feature>
<dbReference type="STRING" id="312017.I7M6E9"/>
<gene>
    <name evidence="3" type="ORF">TTHERM_00530370</name>
</gene>
<evidence type="ECO:0000256" key="1">
    <source>
        <dbReference type="SAM" id="Coils"/>
    </source>
</evidence>
<feature type="region of interest" description="Disordered" evidence="2">
    <location>
        <begin position="454"/>
        <end position="519"/>
    </location>
</feature>
<dbReference type="GeneID" id="7827361"/>
<name>I7M6E9_TETTS</name>
<evidence type="ECO:0000313" key="3">
    <source>
        <dbReference type="EMBL" id="EAR85079.2"/>
    </source>
</evidence>
<dbReference type="InParanoid" id="I7M6E9"/>
<keyword evidence="1" id="KW-0175">Coiled coil</keyword>
<feature type="coiled-coil region" evidence="1">
    <location>
        <begin position="427"/>
        <end position="454"/>
    </location>
</feature>
<dbReference type="RefSeq" id="XP_001032742.2">
    <property type="nucleotide sequence ID" value="XM_001032742.2"/>
</dbReference>